<dbReference type="PANTHER" id="PTHR14950">
    <property type="entry name" value="DICER-RELATED"/>
    <property type="match status" value="1"/>
</dbReference>
<reference evidence="16" key="1">
    <citation type="journal article" date="2023" name="Mol. Phylogenet. Evol.">
        <title>Genome-scale phylogeny and comparative genomics of the fungal order Sordariales.</title>
        <authorList>
            <person name="Hensen N."/>
            <person name="Bonometti L."/>
            <person name="Westerberg I."/>
            <person name="Brannstrom I.O."/>
            <person name="Guillou S."/>
            <person name="Cros-Aarteil S."/>
            <person name="Calhoun S."/>
            <person name="Haridas S."/>
            <person name="Kuo A."/>
            <person name="Mondo S."/>
            <person name="Pangilinan J."/>
            <person name="Riley R."/>
            <person name="LaButti K."/>
            <person name="Andreopoulos B."/>
            <person name="Lipzen A."/>
            <person name="Chen C."/>
            <person name="Yan M."/>
            <person name="Daum C."/>
            <person name="Ng V."/>
            <person name="Clum A."/>
            <person name="Steindorff A."/>
            <person name="Ohm R.A."/>
            <person name="Martin F."/>
            <person name="Silar P."/>
            <person name="Natvig D.O."/>
            <person name="Lalanne C."/>
            <person name="Gautier V."/>
            <person name="Ament-Velasquez S.L."/>
            <person name="Kruys A."/>
            <person name="Hutchinson M.I."/>
            <person name="Powell A.J."/>
            <person name="Barry K."/>
            <person name="Miller A.N."/>
            <person name="Grigoriev I.V."/>
            <person name="Debuchy R."/>
            <person name="Gladieux P."/>
            <person name="Hiltunen Thoren M."/>
            <person name="Johannesson H."/>
        </authorList>
    </citation>
    <scope>NUCLEOTIDE SEQUENCE [LARGE SCALE GENOMIC DNA]</scope>
    <source>
        <strain evidence="16">CBS 340.73</strain>
    </source>
</reference>
<dbReference type="PROSITE" id="PS51192">
    <property type="entry name" value="HELICASE_ATP_BIND_1"/>
    <property type="match status" value="1"/>
</dbReference>
<evidence type="ECO:0000259" key="11">
    <source>
        <dbReference type="PROSITE" id="PS50142"/>
    </source>
</evidence>
<dbReference type="InterPro" id="IPR005034">
    <property type="entry name" value="Dicer_dimerisation"/>
</dbReference>
<dbReference type="PROSITE" id="PS51327">
    <property type="entry name" value="DICER_DSRBF"/>
    <property type="match status" value="1"/>
</dbReference>
<name>A0AAN6S9V6_9PEZI</name>
<dbReference type="EMBL" id="MU853752">
    <property type="protein sequence ID" value="KAK3946412.1"/>
    <property type="molecule type" value="Genomic_DNA"/>
</dbReference>
<feature type="region of interest" description="Disordered" evidence="10">
    <location>
        <begin position="1273"/>
        <end position="1311"/>
    </location>
</feature>
<dbReference type="PROSITE" id="PS50142">
    <property type="entry name" value="RNASE_3_2"/>
    <property type="match status" value="2"/>
</dbReference>
<evidence type="ECO:0000256" key="6">
    <source>
        <dbReference type="ARBA" id="ARBA00022840"/>
    </source>
</evidence>
<evidence type="ECO:0000256" key="4">
    <source>
        <dbReference type="ARBA" id="ARBA00022801"/>
    </source>
</evidence>
<dbReference type="Pfam" id="PF00271">
    <property type="entry name" value="Helicase_C"/>
    <property type="match status" value="1"/>
</dbReference>
<evidence type="ECO:0000256" key="8">
    <source>
        <dbReference type="PROSITE-ProRule" id="PRU00657"/>
    </source>
</evidence>
<dbReference type="SMART" id="SM00535">
    <property type="entry name" value="RIBOc"/>
    <property type="match status" value="2"/>
</dbReference>
<dbReference type="PANTHER" id="PTHR14950:SF37">
    <property type="entry name" value="ENDORIBONUCLEASE DICER"/>
    <property type="match status" value="1"/>
</dbReference>
<dbReference type="CDD" id="cd18034">
    <property type="entry name" value="DEXHc_dicer"/>
    <property type="match status" value="1"/>
</dbReference>
<dbReference type="InterPro" id="IPR038248">
    <property type="entry name" value="Dicer_dimer_sf"/>
</dbReference>
<evidence type="ECO:0000256" key="2">
    <source>
        <dbReference type="ARBA" id="ARBA00022737"/>
    </source>
</evidence>
<dbReference type="InterPro" id="IPR014001">
    <property type="entry name" value="Helicase_ATP-bd"/>
</dbReference>
<dbReference type="GO" id="GO:0004525">
    <property type="term" value="F:ribonuclease III activity"/>
    <property type="evidence" value="ECO:0007669"/>
    <property type="project" value="InterPro"/>
</dbReference>
<keyword evidence="5" id="KW-0347">Helicase</keyword>
<comment type="caution">
    <text evidence="15">The sequence shown here is derived from an EMBL/GenBank/DDBJ whole genome shotgun (WGS) entry which is preliminary data.</text>
</comment>
<feature type="domain" description="Helicase C-terminal" evidence="13">
    <location>
        <begin position="423"/>
        <end position="588"/>
    </location>
</feature>
<feature type="coiled-coil region" evidence="9">
    <location>
        <begin position="1478"/>
        <end position="1505"/>
    </location>
</feature>
<evidence type="ECO:0000256" key="1">
    <source>
        <dbReference type="ARBA" id="ARBA00022721"/>
    </source>
</evidence>
<accession>A0AAN6S9V6</accession>
<dbReference type="SMART" id="SM00490">
    <property type="entry name" value="HELICc"/>
    <property type="match status" value="1"/>
</dbReference>
<dbReference type="Gene3D" id="3.40.50.300">
    <property type="entry name" value="P-loop containing nucleotide triphosphate hydrolases"/>
    <property type="match status" value="2"/>
</dbReference>
<dbReference type="CDD" id="cd18802">
    <property type="entry name" value="SF2_C_dicer"/>
    <property type="match status" value="1"/>
</dbReference>
<dbReference type="GO" id="GO:0050688">
    <property type="term" value="P:regulation of defense response to virus"/>
    <property type="evidence" value="ECO:0007669"/>
    <property type="project" value="UniProtKB-KW"/>
</dbReference>
<feature type="domain" description="RNase III" evidence="11">
    <location>
        <begin position="1166"/>
        <end position="1388"/>
    </location>
</feature>
<dbReference type="GO" id="GO:0005634">
    <property type="term" value="C:nucleus"/>
    <property type="evidence" value="ECO:0007669"/>
    <property type="project" value="TreeGrafter"/>
</dbReference>
<protein>
    <submittedName>
        <fullName evidence="15">Dicer-like protein 2</fullName>
    </submittedName>
</protein>
<dbReference type="InterPro" id="IPR011545">
    <property type="entry name" value="DEAD/DEAH_box_helicase_dom"/>
</dbReference>
<feature type="domain" description="Dicer dsRNA-binding fold" evidence="14">
    <location>
        <begin position="616"/>
        <end position="719"/>
    </location>
</feature>
<dbReference type="GO" id="GO:0051607">
    <property type="term" value="P:defense response to virus"/>
    <property type="evidence" value="ECO:0007669"/>
    <property type="project" value="UniProtKB-KW"/>
</dbReference>
<keyword evidence="7" id="KW-0051">Antiviral defense</keyword>
<keyword evidence="4" id="KW-0378">Hydrolase</keyword>
<dbReference type="GO" id="GO:0004386">
    <property type="term" value="F:helicase activity"/>
    <property type="evidence" value="ECO:0007669"/>
    <property type="project" value="UniProtKB-KW"/>
</dbReference>
<feature type="region of interest" description="Disordered" evidence="10">
    <location>
        <begin position="1"/>
        <end position="71"/>
    </location>
</feature>
<evidence type="ECO:0000259" key="14">
    <source>
        <dbReference type="PROSITE" id="PS51327"/>
    </source>
</evidence>
<evidence type="ECO:0000259" key="13">
    <source>
        <dbReference type="PROSITE" id="PS51194"/>
    </source>
</evidence>
<evidence type="ECO:0000256" key="5">
    <source>
        <dbReference type="ARBA" id="ARBA00022806"/>
    </source>
</evidence>
<dbReference type="InterPro" id="IPR000999">
    <property type="entry name" value="RNase_III_dom"/>
</dbReference>
<dbReference type="InterPro" id="IPR036389">
    <property type="entry name" value="RNase_III_sf"/>
</dbReference>
<dbReference type="GO" id="GO:0003723">
    <property type="term" value="F:RNA binding"/>
    <property type="evidence" value="ECO:0007669"/>
    <property type="project" value="UniProtKB-UniRule"/>
</dbReference>
<keyword evidence="2" id="KW-0677">Repeat</keyword>
<evidence type="ECO:0000256" key="10">
    <source>
        <dbReference type="SAM" id="MobiDB-lite"/>
    </source>
</evidence>
<keyword evidence="9" id="KW-0175">Coiled coil</keyword>
<evidence type="ECO:0000313" key="15">
    <source>
        <dbReference type="EMBL" id="KAK3946412.1"/>
    </source>
</evidence>
<dbReference type="CDD" id="cd00593">
    <property type="entry name" value="RIBOc"/>
    <property type="match status" value="2"/>
</dbReference>
<evidence type="ECO:0000313" key="16">
    <source>
        <dbReference type="Proteomes" id="UP001303473"/>
    </source>
</evidence>
<dbReference type="Pfam" id="PF00270">
    <property type="entry name" value="DEAD"/>
    <property type="match status" value="1"/>
</dbReference>
<organism evidence="15 16">
    <name type="scientific">Diplogelasinospora grovesii</name>
    <dbReference type="NCBI Taxonomy" id="303347"/>
    <lineage>
        <taxon>Eukaryota</taxon>
        <taxon>Fungi</taxon>
        <taxon>Dikarya</taxon>
        <taxon>Ascomycota</taxon>
        <taxon>Pezizomycotina</taxon>
        <taxon>Sordariomycetes</taxon>
        <taxon>Sordariomycetidae</taxon>
        <taxon>Sordariales</taxon>
        <taxon>Diplogelasinosporaceae</taxon>
        <taxon>Diplogelasinospora</taxon>
    </lineage>
</organism>
<keyword evidence="6" id="KW-0067">ATP-binding</keyword>
<dbReference type="GO" id="GO:0030422">
    <property type="term" value="P:siRNA processing"/>
    <property type="evidence" value="ECO:0007669"/>
    <property type="project" value="TreeGrafter"/>
</dbReference>
<dbReference type="Proteomes" id="UP001303473">
    <property type="component" value="Unassembled WGS sequence"/>
</dbReference>
<feature type="domain" description="Helicase ATP-binding" evidence="12">
    <location>
        <begin position="81"/>
        <end position="258"/>
    </location>
</feature>
<keyword evidence="1" id="KW-0930">Antiviral protein</keyword>
<evidence type="ECO:0000256" key="7">
    <source>
        <dbReference type="ARBA" id="ARBA00023118"/>
    </source>
</evidence>
<feature type="domain" description="RNase III" evidence="11">
    <location>
        <begin position="993"/>
        <end position="1125"/>
    </location>
</feature>
<keyword evidence="8" id="KW-0694">RNA-binding</keyword>
<dbReference type="InterPro" id="IPR027417">
    <property type="entry name" value="P-loop_NTPase"/>
</dbReference>
<dbReference type="PROSITE" id="PS51194">
    <property type="entry name" value="HELICASE_CTER"/>
    <property type="match status" value="1"/>
</dbReference>
<dbReference type="GO" id="GO:0005524">
    <property type="term" value="F:ATP binding"/>
    <property type="evidence" value="ECO:0007669"/>
    <property type="project" value="UniProtKB-KW"/>
</dbReference>
<gene>
    <name evidence="15" type="ORF">QBC46DRAFT_415442</name>
</gene>
<dbReference type="Pfam" id="PF00636">
    <property type="entry name" value="Ribonuclease_3"/>
    <property type="match status" value="2"/>
</dbReference>
<dbReference type="Pfam" id="PF03368">
    <property type="entry name" value="Dicer_dimer"/>
    <property type="match status" value="1"/>
</dbReference>
<dbReference type="SUPFAM" id="SSF52540">
    <property type="entry name" value="P-loop containing nucleoside triphosphate hydrolases"/>
    <property type="match status" value="1"/>
</dbReference>
<keyword evidence="3" id="KW-0547">Nucleotide-binding</keyword>
<sequence length="1507" mass="169972">MSFHVVDNDDDDSSSSEPAYETAEEYLDESPPVASLSDPKESLLPGSDSDPEHKPSHGALAEDAPGPEPTTINARAYQLEMLEESLKQNIIVTMDTGSGKTQVAVLRIMVELERSDKIVWFLAPTVLLALQQYNEFIQTQIPYAQSKFVCGADRAETWSEQSTWDAFLLNVRIVVSTYQILFDAVTHGFVPLQSLGLVIFDEVHNCVKRHPGARLMEEAYWPAKRLKQTVPHILGLTASPLMRSNIADLEMLEKTMDAICKSPTRHRDELLAQVNRPKMLVVPCGNTASPAEFEGVTPAMSSLEKVYRELDITRDPYILRLREEKTARSRRLLGLAVEKHDTYAQKQMRSFCYKAREMLKTFGPWAADYYIHRVVSEFLAPRITDKEFFEGWTRYERKYMAEALQKVEAPNNASQEPRNLSARLQTLLDILVSHEGDPIGIVFVKERANVAVLARILSTHPLTRERYRVGCMVGTSRMPGKKRDFLDLTQKEDLFALQRFREGDTNIMVATSVLEEGIDVPACNLVICFDKPSSLKAFIQRRGRARMRASQLYLLVDDMSDQSVVEWQSLEQEMKQKYEDDMRERTLIAGIEEAEVPDYPFLEDEDTGARLTIHDAKRHLNHLCATLCDRKFVDRNPYYVIRDLEGNLSKTLSKPSLLKATVYLPASFPPELRCAESLRSWYSETNACKDAAFQAYVNLYRAGLVNKNLLPLRPRDILGSVPARPGTTKVRQQLNPWIYVAQAWKSDGPLFTRKLTFSTQDRSVCAEFELTLPVPIPKMEPLAIYWDDGLTWAVEMDSAMQTSARHGSDTASSRVDHSSAMLVMAYGHRFPVSAEKQYPVRLVSLTHHDLSVQDIGTHQFSREMVPDLVPTRLLRDPVNADHPYCYVDWIPAKPPKEMVLRPSHDFSLFPDDVPHLVVKTWPKRAGLFRPVYRAVATTTSEKPYPRVIPMDRARVDNVPAYFSYIGMLIPAVTRALESGLIAADLWTNRLEKIGITDLSLVTTAITAASARQPTDYERLEFLGDTILKFCTATNVTAKYLSYTAGLLSAKKDEIVSNWRLCKTAIDFGLDKYIMTVEFNGRRWRPVYVDDLLEDRTSATATRHLSTKTLADVVESLIGASYVDGGITRALACMSVLLPEVGWQDIEAVRETLYQQAPADVPLPGAMQPLESLVGYTFTKKALLVEGMTHSSYHLPSNVACLERLEFIGDAILDYIVVREIFAVTDPAPFSITEMHLLRTALVNADILGFLVLEWAIEQERVDVEIDIAALDATSTDSGSSSPSGKRKREEEETSGGEGSEDGKQPSTFPLRPSTVKLPLWSFMRHLSGQITVIQRATEKRHAAMREAILDALHNGARYPWALLARLQVQKFYSDVFESLLGAVWVDSGSLDECVKVVERVGILPLMRRFVRDRVHMWHPKELLPHFIGSNDGYEYLVDVVKTNNNDALTDAFGLVKDQLYSCRLIVGDRCVAEVRDGVSMEEAQIRAAEQAYRVLESEREASLSRKV</sequence>
<evidence type="ECO:0000256" key="9">
    <source>
        <dbReference type="SAM" id="Coils"/>
    </source>
</evidence>
<dbReference type="SUPFAM" id="SSF69065">
    <property type="entry name" value="RNase III domain-like"/>
    <property type="match status" value="2"/>
</dbReference>
<dbReference type="InterPro" id="IPR001650">
    <property type="entry name" value="Helicase_C-like"/>
</dbReference>
<dbReference type="GO" id="GO:0005737">
    <property type="term" value="C:cytoplasm"/>
    <property type="evidence" value="ECO:0007669"/>
    <property type="project" value="TreeGrafter"/>
</dbReference>
<evidence type="ECO:0000259" key="12">
    <source>
        <dbReference type="PROSITE" id="PS51192"/>
    </source>
</evidence>
<dbReference type="Gene3D" id="1.10.1520.10">
    <property type="entry name" value="Ribonuclease III domain"/>
    <property type="match status" value="2"/>
</dbReference>
<proteinExistence type="inferred from homology"/>
<evidence type="ECO:0000256" key="3">
    <source>
        <dbReference type="ARBA" id="ARBA00022741"/>
    </source>
</evidence>
<comment type="similarity">
    <text evidence="8">Belongs to the helicase family. Dicer subfamily.</text>
</comment>
<keyword evidence="16" id="KW-1185">Reference proteome</keyword>
<dbReference type="SMART" id="SM00487">
    <property type="entry name" value="DEXDc"/>
    <property type="match status" value="1"/>
</dbReference>
<dbReference type="Gene3D" id="3.30.160.380">
    <property type="entry name" value="Dicer dimerisation domain"/>
    <property type="match status" value="1"/>
</dbReference>